<protein>
    <submittedName>
        <fullName evidence="2">Uncharacterized protein</fullName>
    </submittedName>
</protein>
<evidence type="ECO:0000313" key="3">
    <source>
        <dbReference type="Proteomes" id="UP000248918"/>
    </source>
</evidence>
<dbReference type="RefSeq" id="WP_111928970.1">
    <property type="nucleotide sequence ID" value="NZ_CADFFP010000004.1"/>
</dbReference>
<dbReference type="OrthoDB" id="8970555at2"/>
<comment type="caution">
    <text evidence="2">The sequence shown here is derived from an EMBL/GenBank/DDBJ whole genome shotgun (WGS) entry which is preliminary data.</text>
</comment>
<keyword evidence="1" id="KW-0472">Membrane</keyword>
<keyword evidence="1" id="KW-1133">Transmembrane helix</keyword>
<proteinExistence type="predicted"/>
<dbReference type="EMBL" id="QLTK01000001">
    <property type="protein sequence ID" value="RAS38964.1"/>
    <property type="molecule type" value="Genomic_DNA"/>
</dbReference>
<dbReference type="AlphaFoldDB" id="A0A329D3S0"/>
<sequence length="194" mass="21243">MLITTMLLRRLVARLTGTRGETAQRGAPGDPRTGGDAVGSLRLRWRMPWLAWQTLSWVSLTLLAPPFWAIGALQMINPHSDQPFLWSALMAIVPLAAGITIVLTNQQHYRAPFRSHRAAAFYYFQRSMALNCVLVVLLLWGTHAIDDLVAPLAIATPGSHLAALALWMTGLVAAFGISSSLHASILHVWLAFLA</sequence>
<accession>A0A329D3S0</accession>
<reference evidence="2 3" key="1">
    <citation type="submission" date="2018-06" db="EMBL/GenBank/DDBJ databases">
        <title>Genomic Encyclopedia of Type Strains, Phase III (KMG-III): the genomes of soil and plant-associated and newly described type strains.</title>
        <authorList>
            <person name="Whitman W."/>
        </authorList>
    </citation>
    <scope>NUCLEOTIDE SEQUENCE [LARGE SCALE GENOMIC DNA]</scope>
    <source>
        <strain evidence="2 3">LMG 23644</strain>
    </source>
</reference>
<evidence type="ECO:0000256" key="1">
    <source>
        <dbReference type="SAM" id="Phobius"/>
    </source>
</evidence>
<feature type="transmembrane region" description="Helical" evidence="1">
    <location>
        <begin position="49"/>
        <end position="71"/>
    </location>
</feature>
<feature type="transmembrane region" description="Helical" evidence="1">
    <location>
        <begin position="123"/>
        <end position="145"/>
    </location>
</feature>
<feature type="transmembrane region" description="Helical" evidence="1">
    <location>
        <begin position="165"/>
        <end position="192"/>
    </location>
</feature>
<keyword evidence="1" id="KW-0812">Transmembrane</keyword>
<name>A0A329D3S0_9BURK</name>
<gene>
    <name evidence="2" type="ORF">BX591_101294</name>
</gene>
<feature type="transmembrane region" description="Helical" evidence="1">
    <location>
        <begin position="83"/>
        <end position="103"/>
    </location>
</feature>
<dbReference type="Proteomes" id="UP000248918">
    <property type="component" value="Unassembled WGS sequence"/>
</dbReference>
<organism evidence="2 3">
    <name type="scientific">Paraburkholderia bryophila</name>
    <dbReference type="NCBI Taxonomy" id="420952"/>
    <lineage>
        <taxon>Bacteria</taxon>
        <taxon>Pseudomonadati</taxon>
        <taxon>Pseudomonadota</taxon>
        <taxon>Betaproteobacteria</taxon>
        <taxon>Burkholderiales</taxon>
        <taxon>Burkholderiaceae</taxon>
        <taxon>Paraburkholderia</taxon>
    </lineage>
</organism>
<evidence type="ECO:0000313" key="2">
    <source>
        <dbReference type="EMBL" id="RAS38964.1"/>
    </source>
</evidence>